<evidence type="ECO:0000313" key="2">
    <source>
        <dbReference type="Proteomes" id="UP000691718"/>
    </source>
</evidence>
<dbReference type="EMBL" id="CAJQZP010000191">
    <property type="protein sequence ID" value="CAG4944773.1"/>
    <property type="molecule type" value="Genomic_DNA"/>
</dbReference>
<reference evidence="1" key="1">
    <citation type="submission" date="2021-04" db="EMBL/GenBank/DDBJ databases">
        <authorList>
            <person name="Tunstrom K."/>
        </authorList>
    </citation>
    <scope>NUCLEOTIDE SEQUENCE</scope>
</reference>
<gene>
    <name evidence="1" type="ORF">PAPOLLO_LOCUS2939</name>
</gene>
<dbReference type="Proteomes" id="UP000691718">
    <property type="component" value="Unassembled WGS sequence"/>
</dbReference>
<dbReference type="AlphaFoldDB" id="A0A8S3W7T8"/>
<comment type="caution">
    <text evidence="1">The sequence shown here is derived from an EMBL/GenBank/DDBJ whole genome shotgun (WGS) entry which is preliminary data.</text>
</comment>
<accession>A0A8S3W7T8</accession>
<keyword evidence="2" id="KW-1185">Reference proteome</keyword>
<protein>
    <submittedName>
        <fullName evidence="1">(apollo) hypothetical protein</fullName>
    </submittedName>
</protein>
<dbReference type="OrthoDB" id="5865932at2759"/>
<proteinExistence type="predicted"/>
<sequence>MRAKQAQVSMWSRTALAELALRLGAAGDVRAALRGAAGQLAARARYSAEPRLHVRAHLDAHQPAALCVRLHTDDHHRWSNVTLSSKLGAAARSVRRTRDVRVLQAGRTLALGARNDAACREL</sequence>
<organism evidence="1 2">
    <name type="scientific">Parnassius apollo</name>
    <name type="common">Apollo butterfly</name>
    <name type="synonym">Papilio apollo</name>
    <dbReference type="NCBI Taxonomy" id="110799"/>
    <lineage>
        <taxon>Eukaryota</taxon>
        <taxon>Metazoa</taxon>
        <taxon>Ecdysozoa</taxon>
        <taxon>Arthropoda</taxon>
        <taxon>Hexapoda</taxon>
        <taxon>Insecta</taxon>
        <taxon>Pterygota</taxon>
        <taxon>Neoptera</taxon>
        <taxon>Endopterygota</taxon>
        <taxon>Lepidoptera</taxon>
        <taxon>Glossata</taxon>
        <taxon>Ditrysia</taxon>
        <taxon>Papilionoidea</taxon>
        <taxon>Papilionidae</taxon>
        <taxon>Parnassiinae</taxon>
        <taxon>Parnassini</taxon>
        <taxon>Parnassius</taxon>
        <taxon>Parnassius</taxon>
    </lineage>
</organism>
<name>A0A8S3W7T8_PARAO</name>
<evidence type="ECO:0000313" key="1">
    <source>
        <dbReference type="EMBL" id="CAG4944773.1"/>
    </source>
</evidence>